<gene>
    <name evidence="1" type="ORF">NZ35_07455</name>
</gene>
<dbReference type="NCBIfam" id="TIGR02683">
    <property type="entry name" value="upstrm_HI1419"/>
    <property type="match status" value="1"/>
</dbReference>
<dbReference type="EMBL" id="JSFK01000003">
    <property type="protein sequence ID" value="KHA73931.1"/>
    <property type="molecule type" value="Genomic_DNA"/>
</dbReference>
<dbReference type="Pfam" id="PF05973">
    <property type="entry name" value="Gp49"/>
    <property type="match status" value="1"/>
</dbReference>
<comment type="caution">
    <text evidence="1">The sequence shown here is derived from an EMBL/GenBank/DDBJ whole genome shotgun (WGS) entry which is preliminary data.</text>
</comment>
<sequence length="101" mass="11507">MTEILRSSTFSSWLLKLADSRARMRIQVRIDRMADGNFGDVKAIGEGLSEVRIDYGPGYRVYFMQQGRQVVILLCGGDKSSQPRDIKQARLIAESWQEQNP</sequence>
<dbReference type="OrthoDB" id="9800258at2"/>
<proteinExistence type="predicted"/>
<dbReference type="InterPro" id="IPR009241">
    <property type="entry name" value="HigB-like"/>
</dbReference>
<dbReference type="AlphaFoldDB" id="A0A0A6FML3"/>
<organism evidence="1 2">
    <name type="scientific">Pseudomonas chlororaphis</name>
    <dbReference type="NCBI Taxonomy" id="587753"/>
    <lineage>
        <taxon>Bacteria</taxon>
        <taxon>Pseudomonadati</taxon>
        <taxon>Pseudomonadota</taxon>
        <taxon>Gammaproteobacteria</taxon>
        <taxon>Pseudomonadales</taxon>
        <taxon>Pseudomonadaceae</taxon>
        <taxon>Pseudomonas</taxon>
    </lineage>
</organism>
<evidence type="ECO:0000313" key="2">
    <source>
        <dbReference type="Proteomes" id="UP000030564"/>
    </source>
</evidence>
<dbReference type="PIRSF" id="PIRSF028744">
    <property type="entry name" value="Addict_mod_HI1419"/>
    <property type="match status" value="1"/>
</dbReference>
<dbReference type="PANTHER" id="PTHR41791">
    <property type="entry name" value="SSL7039 PROTEIN"/>
    <property type="match status" value="1"/>
</dbReference>
<dbReference type="Proteomes" id="UP000030564">
    <property type="component" value="Unassembled WGS sequence"/>
</dbReference>
<reference evidence="1 2" key="1">
    <citation type="submission" date="2014-10" db="EMBL/GenBank/DDBJ databases">
        <title>Draft genome sequence of Pseudomonas chlororaphis EA105.</title>
        <authorList>
            <person name="McCully L.M."/>
            <person name="Bitzer A.S."/>
            <person name="Spence C."/>
            <person name="Bais H."/>
            <person name="Silby M.W."/>
        </authorList>
    </citation>
    <scope>NUCLEOTIDE SEQUENCE [LARGE SCALE GENOMIC DNA]</scope>
    <source>
        <strain evidence="1 2">EA105</strain>
    </source>
</reference>
<protein>
    <submittedName>
        <fullName evidence="1">Addiction module antitoxin RelB</fullName>
    </submittedName>
</protein>
<dbReference type="InterPro" id="IPR014056">
    <property type="entry name" value="TypeIITA-like_toxin_pred"/>
</dbReference>
<dbReference type="PATRIC" id="fig|587753.9.peg.3618"/>
<evidence type="ECO:0000313" key="1">
    <source>
        <dbReference type="EMBL" id="KHA73931.1"/>
    </source>
</evidence>
<name>A0A0A6FML3_9PSED</name>
<dbReference type="PANTHER" id="PTHR41791:SF1">
    <property type="entry name" value="SSL7039 PROTEIN"/>
    <property type="match status" value="1"/>
</dbReference>
<accession>A0A0A6FML3</accession>